<dbReference type="Proteomes" id="UP000238153">
    <property type="component" value="Unassembled WGS sequence"/>
</dbReference>
<accession>A0A2A1KEU7</accession>
<name>A0A2A1KEU7_STAHA</name>
<dbReference type="PANTHER" id="PTHR43415">
    <property type="entry name" value="SPERMIDINE N(1)-ACETYLTRANSFERASE"/>
    <property type="match status" value="1"/>
</dbReference>
<dbReference type="GO" id="GO:0004145">
    <property type="term" value="F:diamine N-acetyltransferase activity"/>
    <property type="evidence" value="ECO:0007669"/>
    <property type="project" value="TreeGrafter"/>
</dbReference>
<keyword evidence="5" id="KW-1185">Reference proteome</keyword>
<evidence type="ECO:0000313" key="5">
    <source>
        <dbReference type="Proteomes" id="UP001269271"/>
    </source>
</evidence>
<dbReference type="InterPro" id="IPR016181">
    <property type="entry name" value="Acyl_CoA_acyltransferase"/>
</dbReference>
<dbReference type="EMBL" id="PGWX01000234">
    <property type="protein sequence ID" value="PPJ76174.1"/>
    <property type="molecule type" value="Genomic_DNA"/>
</dbReference>
<dbReference type="GeneID" id="93780185"/>
<evidence type="ECO:0000313" key="4">
    <source>
        <dbReference type="Proteomes" id="UP000238153"/>
    </source>
</evidence>
<dbReference type="PANTHER" id="PTHR43415:SF6">
    <property type="entry name" value="SPERMIDINE N(1)-ACETYLTRANSFERASE"/>
    <property type="match status" value="1"/>
</dbReference>
<reference evidence="3 4" key="1">
    <citation type="submission" date="2017-11" db="EMBL/GenBank/DDBJ databases">
        <authorList>
            <person name="Founou R.C."/>
            <person name="Founou L."/>
            <person name="Allam M."/>
            <person name="Ismail A."/>
            <person name="Essack S.Y."/>
        </authorList>
    </citation>
    <scope>NUCLEOTIDE SEQUENCE [LARGE SCALE GENOMIC DNA]</scope>
    <source>
        <strain evidence="3 4">G811N2B1</strain>
    </source>
</reference>
<dbReference type="Proteomes" id="UP001269271">
    <property type="component" value="Unassembled WGS sequence"/>
</dbReference>
<dbReference type="PROSITE" id="PS51186">
    <property type="entry name" value="GNAT"/>
    <property type="match status" value="1"/>
</dbReference>
<dbReference type="InterPro" id="IPR000182">
    <property type="entry name" value="GNAT_dom"/>
</dbReference>
<dbReference type="EMBL" id="JAVSOO010000014">
    <property type="protein sequence ID" value="MDT4286710.1"/>
    <property type="molecule type" value="Genomic_DNA"/>
</dbReference>
<dbReference type="Gene3D" id="3.40.630.30">
    <property type="match status" value="1"/>
</dbReference>
<dbReference type="CDD" id="cd04301">
    <property type="entry name" value="NAT_SF"/>
    <property type="match status" value="1"/>
</dbReference>
<dbReference type="RefSeq" id="WP_011275120.1">
    <property type="nucleotide sequence ID" value="NZ_BKAY01000023.1"/>
</dbReference>
<keyword evidence="3" id="KW-0808">Transferase</keyword>
<dbReference type="STRING" id="1283.ShL2_00696"/>
<proteinExistence type="predicted"/>
<dbReference type="Pfam" id="PF00583">
    <property type="entry name" value="Acetyltransf_1"/>
    <property type="match status" value="1"/>
</dbReference>
<dbReference type="AlphaFoldDB" id="A0A2A1KEU7"/>
<dbReference type="SUPFAM" id="SSF55729">
    <property type="entry name" value="Acyl-CoA N-acyltransferases (Nat)"/>
    <property type="match status" value="1"/>
</dbReference>
<evidence type="ECO:0000259" key="1">
    <source>
        <dbReference type="PROSITE" id="PS51186"/>
    </source>
</evidence>
<evidence type="ECO:0000313" key="3">
    <source>
        <dbReference type="EMBL" id="PPJ76174.1"/>
    </source>
</evidence>
<organism evidence="3 4">
    <name type="scientific">Staphylococcus haemolyticus</name>
    <dbReference type="NCBI Taxonomy" id="1283"/>
    <lineage>
        <taxon>Bacteria</taxon>
        <taxon>Bacillati</taxon>
        <taxon>Bacillota</taxon>
        <taxon>Bacilli</taxon>
        <taxon>Bacillales</taxon>
        <taxon>Staphylococcaceae</taxon>
        <taxon>Staphylococcus</taxon>
    </lineage>
</organism>
<gene>
    <name evidence="3" type="ORF">CV019_04045</name>
    <name evidence="2" type="ORF">RO950_06715</name>
</gene>
<feature type="domain" description="N-acetyltransferase" evidence="1">
    <location>
        <begin position="150"/>
        <end position="290"/>
    </location>
</feature>
<protein>
    <submittedName>
        <fullName evidence="2 3">N-acetyltransferase</fullName>
    </submittedName>
</protein>
<sequence>MDIVKVSNLNQIISFINTSSDTLASYIYKLHTSKGDVEQLLNESIHTTGVFCLIEDDSIVALITGILYEEDKYKVIGPFVSKDFTLTDNHFISLFSTLMESQSDHATFNFSYNDCAQDSKPLMKLIHANYNFTDYYLNVYKSLNEPESDFNIIEYQPGFQRAFSKLHEQTFRHNALTPKEIVNTLDEHNRLFLFVSEGLLKGYLYLQIDTLSSLAEIRYFSSHTDYRLKGIAFDLLSYAIHYAFEHYSIDKVYFKIRSKNATLVERFNELGFEIESEYTKYKIDPSQLNY</sequence>
<evidence type="ECO:0000313" key="2">
    <source>
        <dbReference type="EMBL" id="MDT4286710.1"/>
    </source>
</evidence>
<dbReference type="OMA" id="TNNDRAM"/>
<reference evidence="2 5" key="2">
    <citation type="submission" date="2023-08" db="EMBL/GenBank/DDBJ databases">
        <title>Genomic surveillance of Staphylococcus haemolyticus neonatal outbreak in southern France.</title>
        <authorList>
            <person name="Magnan C."/>
            <person name="Morsli M."/>
            <person name="Thiery B."/>
            <person name="Salipante F."/>
            <person name="Attar J."/>
            <person name="Massimo D.M."/>
            <person name="Ory J."/>
            <person name="Pantel A."/>
            <person name="Lavigne J.-P."/>
        </authorList>
    </citation>
    <scope>NUCLEOTIDE SEQUENCE [LARGE SCALE GENOMIC DNA]</scope>
    <source>
        <strain evidence="2 5">NSH026</strain>
    </source>
</reference>
<comment type="caution">
    <text evidence="3">The sequence shown here is derived from an EMBL/GenBank/DDBJ whole genome shotgun (WGS) entry which is preliminary data.</text>
</comment>